<dbReference type="PRINTS" id="PR00727">
    <property type="entry name" value="LEADERPTASE"/>
</dbReference>
<gene>
    <name evidence="9" type="ORF">UC8_09000</name>
</gene>
<dbReference type="KEGG" id="rul:UC8_09000"/>
<feature type="compositionally biased region" description="Polar residues" evidence="7">
    <location>
        <begin position="302"/>
        <end position="312"/>
    </location>
</feature>
<evidence type="ECO:0000313" key="10">
    <source>
        <dbReference type="Proteomes" id="UP000325286"/>
    </source>
</evidence>
<dbReference type="PANTHER" id="PTHR43390:SF1">
    <property type="entry name" value="CHLOROPLAST PROCESSING PEPTIDASE"/>
    <property type="match status" value="1"/>
</dbReference>
<organism evidence="9 10">
    <name type="scientific">Roseimaritima ulvae</name>
    <dbReference type="NCBI Taxonomy" id="980254"/>
    <lineage>
        <taxon>Bacteria</taxon>
        <taxon>Pseudomonadati</taxon>
        <taxon>Planctomycetota</taxon>
        <taxon>Planctomycetia</taxon>
        <taxon>Pirellulales</taxon>
        <taxon>Pirellulaceae</taxon>
        <taxon>Roseimaritima</taxon>
    </lineage>
</organism>
<dbReference type="Pfam" id="PF10502">
    <property type="entry name" value="Peptidase_S26"/>
    <property type="match status" value="1"/>
</dbReference>
<evidence type="ECO:0000256" key="2">
    <source>
        <dbReference type="ARBA" id="ARBA00009370"/>
    </source>
</evidence>
<comment type="similarity">
    <text evidence="2">Belongs to the peptidase S26 family.</text>
</comment>
<evidence type="ECO:0000256" key="7">
    <source>
        <dbReference type="SAM" id="MobiDB-lite"/>
    </source>
</evidence>
<feature type="region of interest" description="Disordered" evidence="7">
    <location>
        <begin position="1"/>
        <end position="64"/>
    </location>
</feature>
<feature type="domain" description="Peptidase S26" evidence="8">
    <location>
        <begin position="161"/>
        <end position="253"/>
    </location>
</feature>
<dbReference type="Gene3D" id="2.10.109.10">
    <property type="entry name" value="Umud Fragment, subunit A"/>
    <property type="match status" value="2"/>
</dbReference>
<dbReference type="InterPro" id="IPR000223">
    <property type="entry name" value="Pept_S26A_signal_pept_1"/>
</dbReference>
<evidence type="ECO:0000256" key="5">
    <source>
        <dbReference type="ARBA" id="ARBA00022801"/>
    </source>
</evidence>
<dbReference type="SUPFAM" id="SSF51306">
    <property type="entry name" value="LexA/Signal peptidase"/>
    <property type="match status" value="2"/>
</dbReference>
<feature type="region of interest" description="Disordered" evidence="7">
    <location>
        <begin position="276"/>
        <end position="312"/>
    </location>
</feature>
<dbReference type="GO" id="GO:0004252">
    <property type="term" value="F:serine-type endopeptidase activity"/>
    <property type="evidence" value="ECO:0007669"/>
    <property type="project" value="InterPro"/>
</dbReference>
<dbReference type="GO" id="GO:0009003">
    <property type="term" value="F:signal peptidase activity"/>
    <property type="evidence" value="ECO:0007669"/>
    <property type="project" value="UniProtKB-EC"/>
</dbReference>
<feature type="compositionally biased region" description="Polar residues" evidence="7">
    <location>
        <begin position="201"/>
        <end position="222"/>
    </location>
</feature>
<protein>
    <recommendedName>
        <fullName evidence="4">Signal peptidase I</fullName>
        <ecNumber evidence="3">3.4.21.89</ecNumber>
    </recommendedName>
    <alternativeName>
        <fullName evidence="6">Leader peptidase I</fullName>
    </alternativeName>
</protein>
<dbReference type="PANTHER" id="PTHR43390">
    <property type="entry name" value="SIGNAL PEPTIDASE I"/>
    <property type="match status" value="1"/>
</dbReference>
<dbReference type="GO" id="GO:0006465">
    <property type="term" value="P:signal peptide processing"/>
    <property type="evidence" value="ECO:0007669"/>
    <property type="project" value="InterPro"/>
</dbReference>
<dbReference type="GO" id="GO:0016020">
    <property type="term" value="C:membrane"/>
    <property type="evidence" value="ECO:0007669"/>
    <property type="project" value="InterPro"/>
</dbReference>
<proteinExistence type="inferred from homology"/>
<dbReference type="PROSITE" id="PS00761">
    <property type="entry name" value="SPASE_I_3"/>
    <property type="match status" value="1"/>
</dbReference>
<dbReference type="InterPro" id="IPR019757">
    <property type="entry name" value="Pept_S26A_signal_pept_1_Lys-AS"/>
</dbReference>
<evidence type="ECO:0000256" key="3">
    <source>
        <dbReference type="ARBA" id="ARBA00013208"/>
    </source>
</evidence>
<comment type="catalytic activity">
    <reaction evidence="1">
        <text>Cleavage of hydrophobic, N-terminal signal or leader sequences from secreted and periplasmic proteins.</text>
        <dbReference type="EC" id="3.4.21.89"/>
    </reaction>
</comment>
<evidence type="ECO:0000313" key="9">
    <source>
        <dbReference type="EMBL" id="QEG38940.1"/>
    </source>
</evidence>
<keyword evidence="10" id="KW-1185">Reference proteome</keyword>
<dbReference type="AlphaFoldDB" id="A0A5B9QMU5"/>
<dbReference type="InterPro" id="IPR036286">
    <property type="entry name" value="LexA/Signal_pep-like_sf"/>
</dbReference>
<dbReference type="PROSITE" id="PS00760">
    <property type="entry name" value="SPASE_I_2"/>
    <property type="match status" value="1"/>
</dbReference>
<keyword evidence="5" id="KW-0378">Hydrolase</keyword>
<evidence type="ECO:0000256" key="6">
    <source>
        <dbReference type="ARBA" id="ARBA00029906"/>
    </source>
</evidence>
<dbReference type="EMBL" id="CP042914">
    <property type="protein sequence ID" value="QEG38940.1"/>
    <property type="molecule type" value="Genomic_DNA"/>
</dbReference>
<feature type="region of interest" description="Disordered" evidence="7">
    <location>
        <begin position="189"/>
        <end position="222"/>
    </location>
</feature>
<name>A0A5B9QMU5_9BACT</name>
<evidence type="ECO:0000259" key="8">
    <source>
        <dbReference type="Pfam" id="PF10502"/>
    </source>
</evidence>
<sequence length="502" mass="55294">MNRPIIPTKAFSRQTSSMANSQRLQPPSKGPQIRPGSVNSEAGKPVARPNPRGPASRWPKPRWPKPRWLARRWPAALALCLIAALLLAAHRAAQVDGWLRQVIVTGPSMQPTVWGPSKRFDCENCGAAIRFHLPPREALPATLRCWNCGTSQTAEQPVDVPGDRVTIDRAAYRWQPLGIPLWQAPPQRGDLVAVTQPPPQATNADVSDSQTNRADTNRAGTNRSLQVKRILAVPGDRLSLRGNELLINGRRVADGLRQLPLEIVVHTQRLDAHVASNRSPAADAPTSRWRWASASDGPVQPSPVTSAASSPQPSWLVYHHESVHDGRPDTIRDDYPCNVTASRRMNPVERFAVTLDVQLPRARQIRVMCWQSAQPRCFAADLGEGRHHLQIGPHHMAVQGNAASAVWREVACDADSVPVDAQRPLAIAGLQLTDGVTLQLTVTRQLHWYVDAADRSRWPSTPLTLGPNRYFIAGDNQPISIDSRAAPKGIHVRQIVGRVRVR</sequence>
<dbReference type="Proteomes" id="UP000325286">
    <property type="component" value="Chromosome"/>
</dbReference>
<accession>A0A5B9QMU5</accession>
<reference evidence="9 10" key="1">
    <citation type="submission" date="2019-08" db="EMBL/GenBank/DDBJ databases">
        <title>Deep-cultivation of Planctomycetes and their phenomic and genomic characterization uncovers novel biology.</title>
        <authorList>
            <person name="Wiegand S."/>
            <person name="Jogler M."/>
            <person name="Boedeker C."/>
            <person name="Pinto D."/>
            <person name="Vollmers J."/>
            <person name="Rivas-Marin E."/>
            <person name="Kohn T."/>
            <person name="Peeters S.H."/>
            <person name="Heuer A."/>
            <person name="Rast P."/>
            <person name="Oberbeckmann S."/>
            <person name="Bunk B."/>
            <person name="Jeske O."/>
            <person name="Meyerdierks A."/>
            <person name="Storesund J.E."/>
            <person name="Kallscheuer N."/>
            <person name="Luecker S."/>
            <person name="Lage O.M."/>
            <person name="Pohl T."/>
            <person name="Merkel B.J."/>
            <person name="Hornburger P."/>
            <person name="Mueller R.-W."/>
            <person name="Bruemmer F."/>
            <person name="Labrenz M."/>
            <person name="Spormann A.M."/>
            <person name="Op den Camp H."/>
            <person name="Overmann J."/>
            <person name="Amann R."/>
            <person name="Jetten M.S.M."/>
            <person name="Mascher T."/>
            <person name="Medema M.H."/>
            <person name="Devos D.P."/>
            <person name="Kaster A.-K."/>
            <person name="Ovreas L."/>
            <person name="Rohde M."/>
            <person name="Galperin M.Y."/>
            <person name="Jogler C."/>
        </authorList>
    </citation>
    <scope>NUCLEOTIDE SEQUENCE [LARGE SCALE GENOMIC DNA]</scope>
    <source>
        <strain evidence="9 10">UC8</strain>
    </source>
</reference>
<dbReference type="InterPro" id="IPR019758">
    <property type="entry name" value="Pept_S26A_signal_pept_1_CS"/>
</dbReference>
<evidence type="ECO:0000256" key="4">
    <source>
        <dbReference type="ARBA" id="ARBA00019232"/>
    </source>
</evidence>
<dbReference type="EC" id="3.4.21.89" evidence="3"/>
<dbReference type="InterPro" id="IPR019533">
    <property type="entry name" value="Peptidase_S26"/>
</dbReference>
<evidence type="ECO:0000256" key="1">
    <source>
        <dbReference type="ARBA" id="ARBA00000677"/>
    </source>
</evidence>
<feature type="compositionally biased region" description="Polar residues" evidence="7">
    <location>
        <begin position="11"/>
        <end position="25"/>
    </location>
</feature>